<dbReference type="Proteomes" id="UP000305948">
    <property type="component" value="Unassembled WGS sequence"/>
</dbReference>
<evidence type="ECO:0000313" key="3">
    <source>
        <dbReference type="Proteomes" id="UP000305948"/>
    </source>
</evidence>
<evidence type="ECO:0000256" key="1">
    <source>
        <dbReference type="SAM" id="MobiDB-lite"/>
    </source>
</evidence>
<accession>A0A5C3N1T3</accession>
<proteinExistence type="predicted"/>
<feature type="region of interest" description="Disordered" evidence="1">
    <location>
        <begin position="44"/>
        <end position="63"/>
    </location>
</feature>
<organism evidence="2 3">
    <name type="scientific">Heliocybe sulcata</name>
    <dbReference type="NCBI Taxonomy" id="5364"/>
    <lineage>
        <taxon>Eukaryota</taxon>
        <taxon>Fungi</taxon>
        <taxon>Dikarya</taxon>
        <taxon>Basidiomycota</taxon>
        <taxon>Agaricomycotina</taxon>
        <taxon>Agaricomycetes</taxon>
        <taxon>Gloeophyllales</taxon>
        <taxon>Gloeophyllaceae</taxon>
        <taxon>Heliocybe</taxon>
    </lineage>
</organism>
<dbReference type="EMBL" id="ML213512">
    <property type="protein sequence ID" value="TFK51012.1"/>
    <property type="molecule type" value="Genomic_DNA"/>
</dbReference>
<sequence length="202" mass="23055">MHIHTSLLSTMLSRVPRGHHCWRRAYSSLVEEAQASSVAAISSRWPQPYRPNELPDNGPDAERRAYRNQDRDLHMKAKGMDQVINVKLPNEIGGLPHAFAILRAIEKKYGPILDHSFRRSFITSRPDDYRSNVQVSIANSDAHDRLRHEGEDMLEVPLARFDRERPGGAGLEDILPILLHQSRDEPSLYSDHTVVIKRVLIT</sequence>
<protein>
    <submittedName>
        <fullName evidence="2">Uncharacterized protein</fullName>
    </submittedName>
</protein>
<name>A0A5C3N1T3_9AGAM</name>
<reference evidence="2 3" key="1">
    <citation type="journal article" date="2019" name="Nat. Ecol. Evol.">
        <title>Megaphylogeny resolves global patterns of mushroom evolution.</title>
        <authorList>
            <person name="Varga T."/>
            <person name="Krizsan K."/>
            <person name="Foldi C."/>
            <person name="Dima B."/>
            <person name="Sanchez-Garcia M."/>
            <person name="Sanchez-Ramirez S."/>
            <person name="Szollosi G.J."/>
            <person name="Szarkandi J.G."/>
            <person name="Papp V."/>
            <person name="Albert L."/>
            <person name="Andreopoulos W."/>
            <person name="Angelini C."/>
            <person name="Antonin V."/>
            <person name="Barry K.W."/>
            <person name="Bougher N.L."/>
            <person name="Buchanan P."/>
            <person name="Buyck B."/>
            <person name="Bense V."/>
            <person name="Catcheside P."/>
            <person name="Chovatia M."/>
            <person name="Cooper J."/>
            <person name="Damon W."/>
            <person name="Desjardin D."/>
            <person name="Finy P."/>
            <person name="Geml J."/>
            <person name="Haridas S."/>
            <person name="Hughes K."/>
            <person name="Justo A."/>
            <person name="Karasinski D."/>
            <person name="Kautmanova I."/>
            <person name="Kiss B."/>
            <person name="Kocsube S."/>
            <person name="Kotiranta H."/>
            <person name="LaButti K.M."/>
            <person name="Lechner B.E."/>
            <person name="Liimatainen K."/>
            <person name="Lipzen A."/>
            <person name="Lukacs Z."/>
            <person name="Mihaltcheva S."/>
            <person name="Morgado L.N."/>
            <person name="Niskanen T."/>
            <person name="Noordeloos M.E."/>
            <person name="Ohm R.A."/>
            <person name="Ortiz-Santana B."/>
            <person name="Ovrebo C."/>
            <person name="Racz N."/>
            <person name="Riley R."/>
            <person name="Savchenko A."/>
            <person name="Shiryaev A."/>
            <person name="Soop K."/>
            <person name="Spirin V."/>
            <person name="Szebenyi C."/>
            <person name="Tomsovsky M."/>
            <person name="Tulloss R.E."/>
            <person name="Uehling J."/>
            <person name="Grigoriev I.V."/>
            <person name="Vagvolgyi C."/>
            <person name="Papp T."/>
            <person name="Martin F.M."/>
            <person name="Miettinen O."/>
            <person name="Hibbett D.S."/>
            <person name="Nagy L.G."/>
        </authorList>
    </citation>
    <scope>NUCLEOTIDE SEQUENCE [LARGE SCALE GENOMIC DNA]</scope>
    <source>
        <strain evidence="2 3">OMC1185</strain>
    </source>
</reference>
<gene>
    <name evidence="2" type="ORF">OE88DRAFT_204609</name>
</gene>
<dbReference type="OrthoDB" id="3362336at2759"/>
<evidence type="ECO:0000313" key="2">
    <source>
        <dbReference type="EMBL" id="TFK51012.1"/>
    </source>
</evidence>
<dbReference type="AlphaFoldDB" id="A0A5C3N1T3"/>
<keyword evidence="3" id="KW-1185">Reference proteome</keyword>